<organism evidence="3 4">
    <name type="scientific">Candidatus Kaiserbacteria bacterium CG10_big_fil_rev_8_21_14_0_10_45_20</name>
    <dbReference type="NCBI Taxonomy" id="1974607"/>
    <lineage>
        <taxon>Bacteria</taxon>
        <taxon>Candidatus Kaiseribacteriota</taxon>
    </lineage>
</organism>
<sequence>MGHATESLLIFIGFIIALGFLWAFTGGPDRAISQQGWFLNSPFVSDGAPVNDIPSVYIPDGGSSSEPRDTPQVEEEKKSFFDFITNFNAGTGASKEEASPYQGQITLSVSGAKQSDEKREYITLKTSRNLDKPLTISGWRIESSATGAGTTIGQAAHLPFFGGVSTELPISIGKNTTVFLITGRSPNGVSFRVNQCTGYFAQFQEITPRLKSSCPKPVDELFENSSVDFVPSDACIDFVENIRQCTFTQTEVPGNIGSGCRSFILETLTYNGCIESHKNDVGFYEDEWYVYLNRDQELWKNSRERIRLLDENGKVVDAITY</sequence>
<feature type="transmembrane region" description="Helical" evidence="2">
    <location>
        <begin position="7"/>
        <end position="25"/>
    </location>
</feature>
<feature type="region of interest" description="Disordered" evidence="1">
    <location>
        <begin position="55"/>
        <end position="74"/>
    </location>
</feature>
<keyword evidence="2" id="KW-0812">Transmembrane</keyword>
<dbReference type="EMBL" id="PFBH01000016">
    <property type="protein sequence ID" value="PIR85054.1"/>
    <property type="molecule type" value="Genomic_DNA"/>
</dbReference>
<evidence type="ECO:0000313" key="4">
    <source>
        <dbReference type="Proteomes" id="UP000229315"/>
    </source>
</evidence>
<protein>
    <recommendedName>
        <fullName evidence="5">LTD domain-containing protein</fullName>
    </recommendedName>
</protein>
<gene>
    <name evidence="3" type="ORF">COU15_02675</name>
</gene>
<evidence type="ECO:0000256" key="2">
    <source>
        <dbReference type="SAM" id="Phobius"/>
    </source>
</evidence>
<evidence type="ECO:0000313" key="3">
    <source>
        <dbReference type="EMBL" id="PIR85054.1"/>
    </source>
</evidence>
<keyword evidence="2" id="KW-0472">Membrane</keyword>
<evidence type="ECO:0008006" key="5">
    <source>
        <dbReference type="Google" id="ProtNLM"/>
    </source>
</evidence>
<name>A0A2H0UF59_9BACT</name>
<reference evidence="4" key="1">
    <citation type="submission" date="2017-09" db="EMBL/GenBank/DDBJ databases">
        <title>Depth-based differentiation of microbial function through sediment-hosted aquifers and enrichment of novel symbionts in the deep terrestrial subsurface.</title>
        <authorList>
            <person name="Probst A.J."/>
            <person name="Ladd B."/>
            <person name="Jarett J.K."/>
            <person name="Geller-Mcgrath D.E."/>
            <person name="Sieber C.M.K."/>
            <person name="Emerson J.B."/>
            <person name="Anantharaman K."/>
            <person name="Thomas B.C."/>
            <person name="Malmstrom R."/>
            <person name="Stieglmeier M."/>
            <person name="Klingl A."/>
            <person name="Woyke T."/>
            <person name="Ryan C.M."/>
            <person name="Banfield J.F."/>
        </authorList>
    </citation>
    <scope>NUCLEOTIDE SEQUENCE [LARGE SCALE GENOMIC DNA]</scope>
</reference>
<dbReference type="Proteomes" id="UP000229315">
    <property type="component" value="Unassembled WGS sequence"/>
</dbReference>
<proteinExistence type="predicted"/>
<evidence type="ECO:0000256" key="1">
    <source>
        <dbReference type="SAM" id="MobiDB-lite"/>
    </source>
</evidence>
<comment type="caution">
    <text evidence="3">The sequence shown here is derived from an EMBL/GenBank/DDBJ whole genome shotgun (WGS) entry which is preliminary data.</text>
</comment>
<dbReference type="AlphaFoldDB" id="A0A2H0UF59"/>
<accession>A0A2H0UF59</accession>
<keyword evidence="2" id="KW-1133">Transmembrane helix</keyword>